<keyword evidence="3" id="KW-1185">Reference proteome</keyword>
<dbReference type="SUPFAM" id="SSF53187">
    <property type="entry name" value="Zn-dependent exopeptidases"/>
    <property type="match status" value="1"/>
</dbReference>
<proteinExistence type="predicted"/>
<evidence type="ECO:0000313" key="2">
    <source>
        <dbReference type="EMBL" id="WAL59524.1"/>
    </source>
</evidence>
<protein>
    <submittedName>
        <fullName evidence="2">Glucosaminidase domain-containing protein</fullName>
    </submittedName>
</protein>
<dbReference type="EMBL" id="CP113797">
    <property type="protein sequence ID" value="WAL59524.1"/>
    <property type="molecule type" value="Genomic_DNA"/>
</dbReference>
<dbReference type="Gene3D" id="3.40.630.40">
    <property type="entry name" value="Zn-dependent exopeptidases"/>
    <property type="match status" value="1"/>
</dbReference>
<dbReference type="Pfam" id="PF01520">
    <property type="entry name" value="Amidase_3"/>
    <property type="match status" value="1"/>
</dbReference>
<gene>
    <name evidence="2" type="ORF">OXH18_20475</name>
</gene>
<evidence type="ECO:0000259" key="1">
    <source>
        <dbReference type="SMART" id="SM00646"/>
    </source>
</evidence>
<reference evidence="2" key="1">
    <citation type="submission" date="2022-12" db="EMBL/GenBank/DDBJ databases">
        <title>Polyphasic identification of a Novel Hot-Spring Cyanobacterium Ocullathermofonsia sinensis gen nov. sp. nov. and Genomic Insights on its Adaptations to the Thermal Habitat.</title>
        <authorList>
            <person name="Daroch M."/>
            <person name="Tang J."/>
            <person name="Jiang Y."/>
        </authorList>
    </citation>
    <scope>NUCLEOTIDE SEQUENCE</scope>
    <source>
        <strain evidence="2">PKUAC-SCTA174</strain>
    </source>
</reference>
<evidence type="ECO:0000313" key="3">
    <source>
        <dbReference type="Proteomes" id="UP001163152"/>
    </source>
</evidence>
<dbReference type="SMART" id="SM00646">
    <property type="entry name" value="Ami_3"/>
    <property type="match status" value="1"/>
</dbReference>
<organism evidence="2 3">
    <name type="scientific">Thermocoleostomius sinensis A174</name>
    <dbReference type="NCBI Taxonomy" id="2016057"/>
    <lineage>
        <taxon>Bacteria</taxon>
        <taxon>Bacillati</taxon>
        <taxon>Cyanobacteriota</taxon>
        <taxon>Cyanophyceae</taxon>
        <taxon>Oculatellales</taxon>
        <taxon>Oculatellaceae</taxon>
        <taxon>Thermocoleostomius</taxon>
    </lineage>
</organism>
<name>A0A9E9C6R0_9CYAN</name>
<dbReference type="AlphaFoldDB" id="A0A9E9C6R0"/>
<dbReference type="InterPro" id="IPR002508">
    <property type="entry name" value="MurNAc-LAA_cat"/>
</dbReference>
<feature type="domain" description="MurNAc-LAA" evidence="1">
    <location>
        <begin position="65"/>
        <end position="178"/>
    </location>
</feature>
<dbReference type="RefSeq" id="WP_268609319.1">
    <property type="nucleotide sequence ID" value="NZ_CP113797.1"/>
</dbReference>
<dbReference type="KEGG" id="tsin:OXH18_20475"/>
<dbReference type="GO" id="GO:0008745">
    <property type="term" value="F:N-acetylmuramoyl-L-alanine amidase activity"/>
    <property type="evidence" value="ECO:0007669"/>
    <property type="project" value="InterPro"/>
</dbReference>
<dbReference type="GO" id="GO:0009253">
    <property type="term" value="P:peptidoglycan catabolic process"/>
    <property type="evidence" value="ECO:0007669"/>
    <property type="project" value="InterPro"/>
</dbReference>
<sequence>MGRIFVSAGYSSNRDDDLSFDTHTGLEAQEVLSVRDVVLQQLRSHQYEGVAVPPEFTLPQMIDWVNRRAHPGDILLELRANANDVTQSGTTAFYIACNYERKTQAEQLLQAYLRRVPQLLNRGAKSDLQSPLGQLAVCRHINVPSLQLTIGSLLDANDRRLLQTQRQNVALGIAEGLAIWSRAVSASLSSTTPSGTTEPPQTTQVTILVNGATHDERGVLVNGNVYVPIDLVDQLDIDLPLDATIRRINHYGVVLVRAIDLRELNLSVSVYEQDHTPIVALRSSLPIAINQMEQIMGQGHTSEIQLMMFLKSQGTDGFSRFPELPKLYREEAAIEGVNYDIAFAQMCIETNFLGFGGTVKPEHNNFARLGDNHNGGEAIFASSRIGVRAHIQHLKAYASSAPLVQAIVDPRFGCVRRGIAPHLSQLSGRWSADLNYHHKILAMLRRLYESAGFL</sequence>
<accession>A0A9E9C6R0</accession>
<dbReference type="Proteomes" id="UP001163152">
    <property type="component" value="Chromosome"/>
</dbReference>